<organism evidence="10 11">
    <name type="scientific">Uabimicrobium amorphum</name>
    <dbReference type="NCBI Taxonomy" id="2596890"/>
    <lineage>
        <taxon>Bacteria</taxon>
        <taxon>Pseudomonadati</taxon>
        <taxon>Planctomycetota</taxon>
        <taxon>Candidatus Uabimicrobiia</taxon>
        <taxon>Candidatus Uabimicrobiales</taxon>
        <taxon>Candidatus Uabimicrobiaceae</taxon>
        <taxon>Candidatus Uabimicrobium</taxon>
    </lineage>
</organism>
<dbReference type="InterPro" id="IPR036249">
    <property type="entry name" value="Thioredoxin-like_sf"/>
</dbReference>
<dbReference type="InterPro" id="IPR033658">
    <property type="entry name" value="GRX_PICOT-like"/>
</dbReference>
<evidence type="ECO:0000256" key="8">
    <source>
        <dbReference type="PIRSR" id="PIRSR005894-2"/>
    </source>
</evidence>
<keyword evidence="6" id="KW-0676">Redox-active center</keyword>
<proteinExistence type="inferred from homology"/>
<dbReference type="PANTHER" id="PTHR10293">
    <property type="entry name" value="GLUTAREDOXIN FAMILY MEMBER"/>
    <property type="match status" value="1"/>
</dbReference>
<evidence type="ECO:0000256" key="5">
    <source>
        <dbReference type="ARBA" id="ARBA00023014"/>
    </source>
</evidence>
<reference evidence="10 11" key="1">
    <citation type="submission" date="2019-08" db="EMBL/GenBank/DDBJ databases">
        <title>Complete genome sequence of Candidatus Uab amorphum.</title>
        <authorList>
            <person name="Shiratori T."/>
            <person name="Suzuki S."/>
            <person name="Kakizawa Y."/>
            <person name="Ishida K."/>
        </authorList>
    </citation>
    <scope>NUCLEOTIDE SEQUENCE [LARGE SCALE GENOMIC DNA]</scope>
    <source>
        <strain evidence="10 11">SRT547</strain>
    </source>
</reference>
<evidence type="ECO:0000313" key="11">
    <source>
        <dbReference type="Proteomes" id="UP000326354"/>
    </source>
</evidence>
<evidence type="ECO:0000313" key="10">
    <source>
        <dbReference type="EMBL" id="BBM83068.1"/>
    </source>
</evidence>
<dbReference type="InterPro" id="IPR002109">
    <property type="entry name" value="Glutaredoxin"/>
</dbReference>
<dbReference type="Gene3D" id="3.40.30.10">
    <property type="entry name" value="Glutaredoxin"/>
    <property type="match status" value="1"/>
</dbReference>
<comment type="similarity">
    <text evidence="1 7">Belongs to the glutaredoxin family. Monothiol subfamily.</text>
</comment>
<feature type="binding site" evidence="8">
    <location>
        <position position="31"/>
    </location>
    <ligand>
        <name>[2Fe-2S] cluster</name>
        <dbReference type="ChEBI" id="CHEBI:190135"/>
        <note>ligand shared between dimeric partners</note>
    </ligand>
</feature>
<dbReference type="PIRSF" id="PIRSF005894">
    <property type="entry name" value="Monothiol_GRX"/>
    <property type="match status" value="1"/>
</dbReference>
<name>A0A5S9IJM1_UABAM</name>
<evidence type="ECO:0000256" key="6">
    <source>
        <dbReference type="ARBA" id="ARBA00023284"/>
    </source>
</evidence>
<dbReference type="PANTHER" id="PTHR10293:SF72">
    <property type="entry name" value="MONOTHIOL GLUTAREDOXIN-S14, CHLOROPLASTIC"/>
    <property type="match status" value="1"/>
</dbReference>
<dbReference type="PROSITE" id="PS51354">
    <property type="entry name" value="GLUTAREDOXIN_2"/>
    <property type="match status" value="1"/>
</dbReference>
<evidence type="ECO:0000256" key="3">
    <source>
        <dbReference type="ARBA" id="ARBA00022723"/>
    </source>
</evidence>
<dbReference type="KEGG" id="uam:UABAM_01418"/>
<dbReference type="FunFam" id="3.40.30.10:FF:000005">
    <property type="entry name" value="Glutaredoxin 5"/>
    <property type="match status" value="1"/>
</dbReference>
<dbReference type="Pfam" id="PF00462">
    <property type="entry name" value="Glutaredoxin"/>
    <property type="match status" value="1"/>
</dbReference>
<keyword evidence="2 8" id="KW-0001">2Fe-2S</keyword>
<protein>
    <recommendedName>
        <fullName evidence="7">Glutaredoxin</fullName>
    </recommendedName>
</protein>
<dbReference type="EMBL" id="AP019860">
    <property type="protein sequence ID" value="BBM83068.1"/>
    <property type="molecule type" value="Genomic_DNA"/>
</dbReference>
<dbReference type="GO" id="GO:0046872">
    <property type="term" value="F:metal ion binding"/>
    <property type="evidence" value="ECO:0007669"/>
    <property type="project" value="UniProtKB-KW"/>
</dbReference>
<dbReference type="AlphaFoldDB" id="A0A5S9IJM1"/>
<keyword evidence="3 8" id="KW-0479">Metal-binding</keyword>
<evidence type="ECO:0000256" key="2">
    <source>
        <dbReference type="ARBA" id="ARBA00022714"/>
    </source>
</evidence>
<dbReference type="GO" id="GO:0051537">
    <property type="term" value="F:2 iron, 2 sulfur cluster binding"/>
    <property type="evidence" value="ECO:0007669"/>
    <property type="project" value="UniProtKB-KW"/>
</dbReference>
<dbReference type="InterPro" id="IPR004480">
    <property type="entry name" value="Monothiol_GRX-rel"/>
</dbReference>
<sequence>MSRDVQQEIKETVESNEVVLYMKGTAMQPMCGFSAQAVAILKACGVTNFKDINVLDDDLVRQGIKDFSDWKTIPQLYIKGEFVGGCDIMGEMYKSNELQDMLGSA</sequence>
<keyword evidence="4 8" id="KW-0408">Iron</keyword>
<feature type="domain" description="Glutaredoxin" evidence="9">
    <location>
        <begin position="18"/>
        <end position="83"/>
    </location>
</feature>
<evidence type="ECO:0000256" key="1">
    <source>
        <dbReference type="ARBA" id="ARBA00009630"/>
    </source>
</evidence>
<evidence type="ECO:0000256" key="7">
    <source>
        <dbReference type="PIRNR" id="PIRNR005894"/>
    </source>
</evidence>
<dbReference type="InterPro" id="IPR014434">
    <property type="entry name" value="Monothiol_GRX"/>
</dbReference>
<dbReference type="NCBIfam" id="TIGR00365">
    <property type="entry name" value="Grx4 family monothiol glutaredoxin"/>
    <property type="match status" value="1"/>
</dbReference>
<dbReference type="SUPFAM" id="SSF52833">
    <property type="entry name" value="Thioredoxin-like"/>
    <property type="match status" value="1"/>
</dbReference>
<gene>
    <name evidence="10" type="ORF">UABAM_01418</name>
</gene>
<dbReference type="CDD" id="cd03028">
    <property type="entry name" value="GRX_PICOT_like"/>
    <property type="match status" value="1"/>
</dbReference>
<accession>A0A5S9IJM1</accession>
<dbReference type="Proteomes" id="UP000326354">
    <property type="component" value="Chromosome"/>
</dbReference>
<keyword evidence="11" id="KW-1185">Reference proteome</keyword>
<dbReference type="OrthoDB" id="9804115at2"/>
<evidence type="ECO:0000259" key="9">
    <source>
        <dbReference type="Pfam" id="PF00462"/>
    </source>
</evidence>
<dbReference type="GO" id="GO:0015036">
    <property type="term" value="F:disulfide oxidoreductase activity"/>
    <property type="evidence" value="ECO:0007669"/>
    <property type="project" value="InterPro"/>
</dbReference>
<keyword evidence="5 8" id="KW-0411">Iron-sulfur</keyword>
<dbReference type="RefSeq" id="WP_152021970.1">
    <property type="nucleotide sequence ID" value="NZ_AP019860.1"/>
</dbReference>
<evidence type="ECO:0000256" key="4">
    <source>
        <dbReference type="ARBA" id="ARBA00023004"/>
    </source>
</evidence>